<organism evidence="4 5">
    <name type="scientific">Chthoniobacter flavus Ellin428</name>
    <dbReference type="NCBI Taxonomy" id="497964"/>
    <lineage>
        <taxon>Bacteria</taxon>
        <taxon>Pseudomonadati</taxon>
        <taxon>Verrucomicrobiota</taxon>
        <taxon>Spartobacteria</taxon>
        <taxon>Chthoniobacterales</taxon>
        <taxon>Chthoniobacteraceae</taxon>
        <taxon>Chthoniobacter</taxon>
    </lineage>
</organism>
<name>B4CZ94_9BACT</name>
<evidence type="ECO:0000313" key="5">
    <source>
        <dbReference type="Proteomes" id="UP000005824"/>
    </source>
</evidence>
<proteinExistence type="predicted"/>
<sequence>MFGIRFIKTPPTTYLLQFRNGRIVREGTGLSFFYYAPTASLVAIPVGSSDEPFIFEETTADHQTITLQGQVTYRVAEPRKLAGLMNFTLAPNGRYLSEDPEKLPQRVINLVHVLARGELEKLPLRDAMRSAEMIVGNVRKALETSPEISALGIQVIGLSILAIKPTPDTARALEAETREQLLLKADEAIYLRRNAAVEQERAIKENELNTEIAVENKKRQIRETQMDAERAVQEKKHLLEDEALEAGITLEEKRKGLVTLSAENARTEADARAYGMSATMQALGSADPRILQALANNGMKPEQLIAVAFQEIAGRADKIGQLNISPDLLRELLRTENGHAA</sequence>
<reference evidence="4 5" key="1">
    <citation type="journal article" date="2011" name="J. Bacteriol.">
        <title>Genome sequence of Chthoniobacter flavus Ellin428, an aerobic heterotrophic soil bacterium.</title>
        <authorList>
            <person name="Kant R."/>
            <person name="van Passel M.W."/>
            <person name="Palva A."/>
            <person name="Lucas S."/>
            <person name="Lapidus A."/>
            <person name="Glavina Del Rio T."/>
            <person name="Dalin E."/>
            <person name="Tice H."/>
            <person name="Bruce D."/>
            <person name="Goodwin L."/>
            <person name="Pitluck S."/>
            <person name="Larimer F.W."/>
            <person name="Land M.L."/>
            <person name="Hauser L."/>
            <person name="Sangwan P."/>
            <person name="de Vos W.M."/>
            <person name="Janssen P.H."/>
            <person name="Smidt H."/>
        </authorList>
    </citation>
    <scope>NUCLEOTIDE SEQUENCE [LARGE SCALE GENOMIC DNA]</scope>
    <source>
        <strain evidence="4 5">Ellin428</strain>
    </source>
</reference>
<feature type="coiled-coil region" evidence="2">
    <location>
        <begin position="214"/>
        <end position="241"/>
    </location>
</feature>
<evidence type="ECO:0000313" key="4">
    <source>
        <dbReference type="EMBL" id="EDY20785.1"/>
    </source>
</evidence>
<dbReference type="Gene3D" id="3.30.479.30">
    <property type="entry name" value="Band 7 domain"/>
    <property type="match status" value="1"/>
</dbReference>
<keyword evidence="5" id="KW-1185">Reference proteome</keyword>
<dbReference type="STRING" id="497964.CfE428DRAFT_1982"/>
<dbReference type="eggNOG" id="COG0330">
    <property type="taxonomic scope" value="Bacteria"/>
</dbReference>
<dbReference type="SUPFAM" id="SSF117892">
    <property type="entry name" value="Band 7/SPFH domain"/>
    <property type="match status" value="1"/>
</dbReference>
<dbReference type="AlphaFoldDB" id="B4CZ94"/>
<dbReference type="Pfam" id="PF01145">
    <property type="entry name" value="Band_7"/>
    <property type="match status" value="1"/>
</dbReference>
<evidence type="ECO:0000256" key="2">
    <source>
        <dbReference type="SAM" id="Coils"/>
    </source>
</evidence>
<dbReference type="GO" id="GO:0016020">
    <property type="term" value="C:membrane"/>
    <property type="evidence" value="ECO:0007669"/>
    <property type="project" value="UniProtKB-SubCell"/>
</dbReference>
<gene>
    <name evidence="4" type="ORF">CfE428DRAFT_1982</name>
</gene>
<comment type="caution">
    <text evidence="4">The sequence shown here is derived from an EMBL/GenBank/DDBJ whole genome shotgun (WGS) entry which is preliminary data.</text>
</comment>
<accession>B4CZ94</accession>
<keyword evidence="2" id="KW-0175">Coiled coil</keyword>
<dbReference type="InterPro" id="IPR001107">
    <property type="entry name" value="Band_7"/>
</dbReference>
<dbReference type="RefSeq" id="WP_006979307.1">
    <property type="nucleotide sequence ID" value="NZ_ABVL01000004.1"/>
</dbReference>
<dbReference type="InterPro" id="IPR036013">
    <property type="entry name" value="Band_7/SPFH_dom_sf"/>
</dbReference>
<comment type="subcellular location">
    <subcellularLocation>
        <location evidence="1">Membrane</location>
        <topology evidence="1">Single-pass membrane protein</topology>
    </subcellularLocation>
</comment>
<dbReference type="InParanoid" id="B4CZ94"/>
<dbReference type="EMBL" id="ABVL01000004">
    <property type="protein sequence ID" value="EDY20785.1"/>
    <property type="molecule type" value="Genomic_DNA"/>
</dbReference>
<dbReference type="Proteomes" id="UP000005824">
    <property type="component" value="Unassembled WGS sequence"/>
</dbReference>
<feature type="domain" description="Band 7" evidence="3">
    <location>
        <begin position="8"/>
        <end position="194"/>
    </location>
</feature>
<evidence type="ECO:0000259" key="3">
    <source>
        <dbReference type="Pfam" id="PF01145"/>
    </source>
</evidence>
<evidence type="ECO:0000256" key="1">
    <source>
        <dbReference type="ARBA" id="ARBA00004167"/>
    </source>
</evidence>
<protein>
    <submittedName>
        <fullName evidence="4">Band 7 protein</fullName>
    </submittedName>
</protein>